<keyword evidence="3" id="KW-0520">NAD</keyword>
<dbReference type="InterPro" id="IPR006139">
    <property type="entry name" value="D-isomer_2_OHA_DH_cat_dom"/>
</dbReference>
<dbReference type="Gene3D" id="3.40.50.720">
    <property type="entry name" value="NAD(P)-binding Rossmann-like Domain"/>
    <property type="match status" value="2"/>
</dbReference>
<comment type="caution">
    <text evidence="7">The sequence shown here is derived from an EMBL/GenBank/DDBJ whole genome shotgun (WGS) entry which is preliminary data.</text>
</comment>
<keyword evidence="2 4" id="KW-0560">Oxidoreductase</keyword>
<evidence type="ECO:0000259" key="5">
    <source>
        <dbReference type="Pfam" id="PF00389"/>
    </source>
</evidence>
<sequence length="314" mass="35873">MGRILSSVRLKEDMLNTLKADFPRWDFKYVSRKDMTDADREEAEVYVTYGGDITSQDVLAFKKLKWLMVMSAGVDDVPLNELKHVPVTNATGIHRIQMTEYTLGLLLNHYKNFTQLNKDQENKFWRKNAKTEEIYGKEVHILGTGSIGTRLAEVFNVLGLKTAGYNTNGREVAPFQETYPLSNLKETIHQADILINILPGTKETEYLLTAGHFKKMKDTSVFINIGRGNIMSDEEIIEVLRNQYISHMILDVFNTEPLPEDHPFYQLGNITITPHASSKTDQYLERAFSIFTENLKALDEGAEMINQVSHDKGY</sequence>
<evidence type="ECO:0000256" key="1">
    <source>
        <dbReference type="ARBA" id="ARBA00005854"/>
    </source>
</evidence>
<dbReference type="Pfam" id="PF00389">
    <property type="entry name" value="2-Hacid_dh"/>
    <property type="match status" value="1"/>
</dbReference>
<comment type="similarity">
    <text evidence="1 4">Belongs to the D-isomer specific 2-hydroxyacid dehydrogenase family.</text>
</comment>
<evidence type="ECO:0000256" key="2">
    <source>
        <dbReference type="ARBA" id="ARBA00023002"/>
    </source>
</evidence>
<dbReference type="SUPFAM" id="SSF51735">
    <property type="entry name" value="NAD(P)-binding Rossmann-fold domains"/>
    <property type="match status" value="1"/>
</dbReference>
<protein>
    <submittedName>
        <fullName evidence="7">NAD(P)-dependent oxidoreductase</fullName>
    </submittedName>
</protein>
<dbReference type="PANTHER" id="PTHR43333">
    <property type="entry name" value="2-HACID_DH_C DOMAIN-CONTAINING PROTEIN"/>
    <property type="match status" value="1"/>
</dbReference>
<evidence type="ECO:0000256" key="4">
    <source>
        <dbReference type="RuleBase" id="RU003719"/>
    </source>
</evidence>
<feature type="domain" description="D-isomer specific 2-hydroxyacid dehydrogenase catalytic" evidence="5">
    <location>
        <begin position="9"/>
        <end position="308"/>
    </location>
</feature>
<dbReference type="Pfam" id="PF02826">
    <property type="entry name" value="2-Hacid_dh_C"/>
    <property type="match status" value="1"/>
</dbReference>
<reference evidence="8" key="1">
    <citation type="journal article" date="2019" name="Int. J. Syst. Evol. Microbiol.">
        <title>The Global Catalogue of Microorganisms (GCM) 10K type strain sequencing project: providing services to taxonomists for standard genome sequencing and annotation.</title>
        <authorList>
            <consortium name="The Broad Institute Genomics Platform"/>
            <consortium name="The Broad Institute Genome Sequencing Center for Infectious Disease"/>
            <person name="Wu L."/>
            <person name="Ma J."/>
        </authorList>
    </citation>
    <scope>NUCLEOTIDE SEQUENCE [LARGE SCALE GENOMIC DNA]</scope>
    <source>
        <strain evidence="8">KCTC 33575</strain>
    </source>
</reference>
<evidence type="ECO:0000259" key="6">
    <source>
        <dbReference type="Pfam" id="PF02826"/>
    </source>
</evidence>
<name>A0ABW5X157_9STAP</name>
<dbReference type="InterPro" id="IPR006140">
    <property type="entry name" value="D-isomer_DH_NAD-bd"/>
</dbReference>
<evidence type="ECO:0000313" key="8">
    <source>
        <dbReference type="Proteomes" id="UP001597519"/>
    </source>
</evidence>
<evidence type="ECO:0000256" key="3">
    <source>
        <dbReference type="ARBA" id="ARBA00023027"/>
    </source>
</evidence>
<organism evidence="7 8">
    <name type="scientific">Corticicoccus populi</name>
    <dbReference type="NCBI Taxonomy" id="1812821"/>
    <lineage>
        <taxon>Bacteria</taxon>
        <taxon>Bacillati</taxon>
        <taxon>Bacillota</taxon>
        <taxon>Bacilli</taxon>
        <taxon>Bacillales</taxon>
        <taxon>Staphylococcaceae</taxon>
        <taxon>Corticicoccus</taxon>
    </lineage>
</organism>
<dbReference type="Proteomes" id="UP001597519">
    <property type="component" value="Unassembled WGS sequence"/>
</dbReference>
<dbReference type="SUPFAM" id="SSF52283">
    <property type="entry name" value="Formate/glycerate dehydrogenase catalytic domain-like"/>
    <property type="match status" value="1"/>
</dbReference>
<evidence type="ECO:0000313" key="7">
    <source>
        <dbReference type="EMBL" id="MFD2831296.1"/>
    </source>
</evidence>
<gene>
    <name evidence="7" type="ORF">ACFSX4_12550</name>
</gene>
<keyword evidence="8" id="KW-1185">Reference proteome</keyword>
<dbReference type="RefSeq" id="WP_377775419.1">
    <property type="nucleotide sequence ID" value="NZ_JBHUOQ010000005.1"/>
</dbReference>
<proteinExistence type="inferred from homology"/>
<accession>A0ABW5X157</accession>
<dbReference type="EMBL" id="JBHUOQ010000005">
    <property type="protein sequence ID" value="MFD2831296.1"/>
    <property type="molecule type" value="Genomic_DNA"/>
</dbReference>
<dbReference type="InterPro" id="IPR036291">
    <property type="entry name" value="NAD(P)-bd_dom_sf"/>
</dbReference>
<dbReference type="PANTHER" id="PTHR43333:SF1">
    <property type="entry name" value="D-ISOMER SPECIFIC 2-HYDROXYACID DEHYDROGENASE NAD-BINDING DOMAIN-CONTAINING PROTEIN"/>
    <property type="match status" value="1"/>
</dbReference>
<feature type="domain" description="D-isomer specific 2-hydroxyacid dehydrogenase NAD-binding" evidence="6">
    <location>
        <begin position="103"/>
        <end position="276"/>
    </location>
</feature>